<keyword evidence="2" id="KW-0479">Metal-binding</keyword>
<keyword evidence="7" id="KW-0238">DNA-binding</keyword>
<keyword evidence="8" id="KW-0464">Manganese</keyword>
<evidence type="ECO:0000256" key="5">
    <source>
        <dbReference type="ARBA" id="ARBA00022842"/>
    </source>
</evidence>
<dbReference type="Pfam" id="PF01867">
    <property type="entry name" value="Cas_Cas1"/>
    <property type="match status" value="1"/>
</dbReference>
<dbReference type="GO" id="GO:0004519">
    <property type="term" value="F:endonuclease activity"/>
    <property type="evidence" value="ECO:0007669"/>
    <property type="project" value="UniProtKB-KW"/>
</dbReference>
<keyword evidence="5" id="KW-0460">Magnesium</keyword>
<dbReference type="EMBL" id="KF900836">
    <property type="protein sequence ID" value="AIF08604.1"/>
    <property type="molecule type" value="Genomic_DNA"/>
</dbReference>
<gene>
    <name evidence="9" type="primary">cas1</name>
</gene>
<dbReference type="AlphaFoldDB" id="A0A075GXP8"/>
<evidence type="ECO:0000313" key="9">
    <source>
        <dbReference type="EMBL" id="AIF08604.1"/>
    </source>
</evidence>
<dbReference type="GO" id="GO:0046872">
    <property type="term" value="F:metal ion binding"/>
    <property type="evidence" value="ECO:0007669"/>
    <property type="project" value="UniProtKB-KW"/>
</dbReference>
<dbReference type="InterPro" id="IPR042206">
    <property type="entry name" value="CRISPR-assoc_Cas1_C"/>
</dbReference>
<evidence type="ECO:0000256" key="8">
    <source>
        <dbReference type="ARBA" id="ARBA00023211"/>
    </source>
</evidence>
<dbReference type="CDD" id="cd09634">
    <property type="entry name" value="Cas1_I-II-III"/>
    <property type="match status" value="1"/>
</dbReference>
<reference evidence="9" key="1">
    <citation type="journal article" date="2014" name="Genome Biol. Evol.">
        <title>Pangenome evidence for extensive interdomain horizontal transfer affecting lineage core and shell genes in uncultured planktonic thaumarchaeota and euryarchaeota.</title>
        <authorList>
            <person name="Deschamps P."/>
            <person name="Zivanovic Y."/>
            <person name="Moreira D."/>
            <person name="Rodriguez-Valera F."/>
            <person name="Lopez-Garcia P."/>
        </authorList>
    </citation>
    <scope>NUCLEOTIDE SEQUENCE</scope>
</reference>
<keyword evidence="1" id="KW-0540">Nuclease</keyword>
<dbReference type="InterPro" id="IPR050646">
    <property type="entry name" value="Cas1"/>
</dbReference>
<evidence type="ECO:0000256" key="6">
    <source>
        <dbReference type="ARBA" id="ARBA00023118"/>
    </source>
</evidence>
<dbReference type="GO" id="GO:0043571">
    <property type="term" value="P:maintenance of CRISPR repeat elements"/>
    <property type="evidence" value="ECO:0007669"/>
    <property type="project" value="InterPro"/>
</dbReference>
<evidence type="ECO:0000256" key="1">
    <source>
        <dbReference type="ARBA" id="ARBA00022722"/>
    </source>
</evidence>
<evidence type="ECO:0000256" key="4">
    <source>
        <dbReference type="ARBA" id="ARBA00022801"/>
    </source>
</evidence>
<name>A0A075GXP8_9ARCH</name>
<dbReference type="Gene3D" id="1.20.120.920">
    <property type="entry name" value="CRISPR-associated endonuclease Cas1, C-terminal domain"/>
    <property type="match status" value="1"/>
</dbReference>
<accession>A0A075GXP8</accession>
<evidence type="ECO:0000256" key="7">
    <source>
        <dbReference type="ARBA" id="ARBA00023125"/>
    </source>
</evidence>
<dbReference type="PANTHER" id="PTHR34353">
    <property type="entry name" value="CRISPR-ASSOCIATED ENDONUCLEASE CAS1 1"/>
    <property type="match status" value="1"/>
</dbReference>
<evidence type="ECO:0000256" key="2">
    <source>
        <dbReference type="ARBA" id="ARBA00022723"/>
    </source>
</evidence>
<dbReference type="NCBIfam" id="TIGR00287">
    <property type="entry name" value="cas1"/>
    <property type="match status" value="1"/>
</dbReference>
<keyword evidence="4" id="KW-0378">Hydrolase</keyword>
<keyword evidence="6" id="KW-0051">Antiviral defense</keyword>
<organism evidence="9">
    <name type="scientific">uncultured marine thaumarchaeote KM3_31_F07</name>
    <dbReference type="NCBI Taxonomy" id="1456120"/>
    <lineage>
        <taxon>Archaea</taxon>
        <taxon>Nitrososphaerota</taxon>
        <taxon>environmental samples</taxon>
    </lineage>
</organism>
<keyword evidence="3" id="KW-0255">Endonuclease</keyword>
<dbReference type="GO" id="GO:0051607">
    <property type="term" value="P:defense response to virus"/>
    <property type="evidence" value="ECO:0007669"/>
    <property type="project" value="UniProtKB-KW"/>
</dbReference>
<dbReference type="PANTHER" id="PTHR34353:SF2">
    <property type="entry name" value="CRISPR-ASSOCIATED ENDONUCLEASE CAS1 1"/>
    <property type="match status" value="1"/>
</dbReference>
<dbReference type="InterPro" id="IPR002729">
    <property type="entry name" value="CRISPR-assoc_Cas1"/>
</dbReference>
<protein>
    <submittedName>
        <fullName evidence="9">CRISPR-associated Cas1 family protein (Cas1)</fullName>
    </submittedName>
</protein>
<dbReference type="GO" id="GO:0016787">
    <property type="term" value="F:hydrolase activity"/>
    <property type="evidence" value="ECO:0007669"/>
    <property type="project" value="UniProtKB-KW"/>
</dbReference>
<sequence>MNNVMSTHKSTIYRMGQYDTFRDSEKVLYLQKEMLTSKLQSQIDFLKSLKREELTRGIEQLRGYKESISGHIEKRKLLTVESRCGHIYFGNYAKLINPVYGFESRHGSGLMMSNRHTSDVINALLNYGYSVLSGEIAKFVNALGLDAYYGFYHNMRTSFQALIYDLIEPYRWMVDYAVFKTQEQRIKKKEYAWSREGKVFLDTNLIRRFLVLLSSKFDSERLYKSKQGLKRADGLAMCKEITIAKIDIQNLADYCISK</sequence>
<dbReference type="GO" id="GO:0003677">
    <property type="term" value="F:DNA binding"/>
    <property type="evidence" value="ECO:0007669"/>
    <property type="project" value="UniProtKB-KW"/>
</dbReference>
<evidence type="ECO:0000256" key="3">
    <source>
        <dbReference type="ARBA" id="ARBA00022759"/>
    </source>
</evidence>
<proteinExistence type="predicted"/>